<dbReference type="SMART" id="SM00233">
    <property type="entry name" value="PH"/>
    <property type="match status" value="1"/>
</dbReference>
<sequence>MITRNIQDILSFHKLFITHLNSIQYDWCLIAKTFLDQMANFSLYKQYCDKHTEAWSLLSIYRNRSEWAQFTKECVSQDIGEERRLHFEDYLIKPVQRICRYQLLIKEIIRYTARETPEYDLWEAVLNEMQEIVTEIDDLKFQRDMKERTDRFIKRLDDDWRMNKSQVSQLGHLLIAGAIEVTYSALGQSVSKPRYLGCFVFSTYIIMVRPKKVTNYEPKHWFPLRLADFENLEDIEGQREHSFIVRCKKHTFVFSATCSQEKQLWVKKIQQAIEESKKTQKIISKPIVSSLPGLAPKRPQSIRTSRSFTNILDMTITNASSSNKPSKSPLTLRRSISTHIQLEQQETVKPALPPSSSSLVKRYSADYATRKKSTELKPRNNSETYAKRDSFSGLSRRRPSSSLDLLSDTSNMIGKMSTQFKNNHQNAMRLNVDHKLHDVCTQEYLASRAWHKAYYCSELGSQHSTSPVSPQAATETLKKRKSTSLLRNSVSNLSLIIPRRNTFMGEAGGKPQVEFDTISTADTWSHVTSSRKSSMQSQGRRDSLDCTFTVSPSSMTDSSKSVKASFKKKKRALAEKVLRRITSIRQMRPHTPEWNMSGDTLRCEMLDVDALLNDQLEESEKIFCNTVNDPFHAFGYALLMYIKAMLSTTEPQPIDEASAAFEAAIRQLTHHNVHCDLLTAHSILMLSSLQFLKNSWVDHLKAAYELRRAYRIYEKLFEDRLGASVLEHNLLSSDGQDTIEHGVYFGLGLFYLVLSFLPTKGNLGFRSTPLALVDLLKKSSQSKTMYAPLSSIALLYYYANRSMYVQLDTHQSLWIKDRLDSLKLDYPNSPLLQLLQVKLLKTSTNLDRCLQTLYTAKKICHKINEKGIIKSSSIKEYNQFRLFILFEIGWLQIFSGNYREASEVFFCLESMSHWSRFFYHFVSTCCMIAEGFFDKAAREASQLITLFEGKRKLGMSANEHWAESKVKQWMQLAKTHGIPLAQVFNMVSPPMWELAYFVNGVSCWSEPILRNMEHQLTGMMKNECPDYFAFLLMGVIYRDRMKNRELALSSFCTVVNHATEHWTVPCAMYEIAATHYIALDGRKPGIDEKNLVLDWIKRVDFYYAHTSNNDEWKTCMKMKCQVLLESF</sequence>
<reference evidence="4" key="1">
    <citation type="journal article" date="2020" name="Microb. Genom.">
        <title>Genetic diversity of clinical and environmental Mucorales isolates obtained from an investigation of mucormycosis cases among solid organ transplant recipients.</title>
        <authorList>
            <person name="Nguyen M.H."/>
            <person name="Kaul D."/>
            <person name="Muto C."/>
            <person name="Cheng S.J."/>
            <person name="Richter R.A."/>
            <person name="Bruno V.M."/>
            <person name="Liu G."/>
            <person name="Beyhan S."/>
            <person name="Sundermann A.J."/>
            <person name="Mounaud S."/>
            <person name="Pasculle A.W."/>
            <person name="Nierman W.C."/>
            <person name="Driscoll E."/>
            <person name="Cumbie R."/>
            <person name="Clancy C.J."/>
            <person name="Dupont C.L."/>
        </authorList>
    </citation>
    <scope>NUCLEOTIDE SEQUENCE</scope>
    <source>
        <strain evidence="4">GL16</strain>
    </source>
</reference>
<evidence type="ECO:0000259" key="3">
    <source>
        <dbReference type="PROSITE" id="PS50010"/>
    </source>
</evidence>
<dbReference type="GO" id="GO:0005634">
    <property type="term" value="C:nucleus"/>
    <property type="evidence" value="ECO:0007669"/>
    <property type="project" value="TreeGrafter"/>
</dbReference>
<organism evidence="4 5">
    <name type="scientific">Rhizopus oryzae</name>
    <name type="common">Mucormycosis agent</name>
    <name type="synonym">Rhizopus arrhizus var. delemar</name>
    <dbReference type="NCBI Taxonomy" id="64495"/>
    <lineage>
        <taxon>Eukaryota</taxon>
        <taxon>Fungi</taxon>
        <taxon>Fungi incertae sedis</taxon>
        <taxon>Mucoromycota</taxon>
        <taxon>Mucoromycotina</taxon>
        <taxon>Mucoromycetes</taxon>
        <taxon>Mucorales</taxon>
        <taxon>Mucorineae</taxon>
        <taxon>Rhizopodaceae</taxon>
        <taxon>Rhizopus</taxon>
    </lineage>
</organism>
<dbReference type="SUPFAM" id="SSF48065">
    <property type="entry name" value="DBL homology domain (DH-domain)"/>
    <property type="match status" value="1"/>
</dbReference>
<dbReference type="Pfam" id="PF00169">
    <property type="entry name" value="PH"/>
    <property type="match status" value="1"/>
</dbReference>
<feature type="domain" description="PH" evidence="2">
    <location>
        <begin position="172"/>
        <end position="274"/>
    </location>
</feature>
<dbReference type="InterPro" id="IPR011993">
    <property type="entry name" value="PH-like_dom_sf"/>
</dbReference>
<dbReference type="GO" id="GO:0005741">
    <property type="term" value="C:mitochondrial outer membrane"/>
    <property type="evidence" value="ECO:0007669"/>
    <property type="project" value="TreeGrafter"/>
</dbReference>
<evidence type="ECO:0000313" key="5">
    <source>
        <dbReference type="Proteomes" id="UP000717996"/>
    </source>
</evidence>
<evidence type="ECO:0000313" key="4">
    <source>
        <dbReference type="EMBL" id="KAG1545285.1"/>
    </source>
</evidence>
<dbReference type="Gene3D" id="2.30.29.30">
    <property type="entry name" value="Pleckstrin-homology domain (PH domain)/Phosphotyrosine-binding domain (PTB)"/>
    <property type="match status" value="1"/>
</dbReference>
<dbReference type="InterPro" id="IPR019412">
    <property type="entry name" value="IML2/TPR_39"/>
</dbReference>
<dbReference type="Pfam" id="PF00621">
    <property type="entry name" value="RhoGEF"/>
    <property type="match status" value="1"/>
</dbReference>
<evidence type="ECO:0000256" key="1">
    <source>
        <dbReference type="SAM" id="MobiDB-lite"/>
    </source>
</evidence>
<dbReference type="InterPro" id="IPR035899">
    <property type="entry name" value="DBL_dom_sf"/>
</dbReference>
<dbReference type="PROSITE" id="PS50003">
    <property type="entry name" value="PH_DOMAIN"/>
    <property type="match status" value="1"/>
</dbReference>
<feature type="compositionally biased region" description="Basic and acidic residues" evidence="1">
    <location>
        <begin position="370"/>
        <end position="390"/>
    </location>
</feature>
<evidence type="ECO:0000259" key="2">
    <source>
        <dbReference type="PROSITE" id="PS50003"/>
    </source>
</evidence>
<dbReference type="GO" id="GO:0005085">
    <property type="term" value="F:guanyl-nucleotide exchange factor activity"/>
    <property type="evidence" value="ECO:0007669"/>
    <property type="project" value="InterPro"/>
</dbReference>
<dbReference type="PANTHER" id="PTHR31859:SF1">
    <property type="entry name" value="TETRATRICOPEPTIDE REPEAT PROTEIN 39C"/>
    <property type="match status" value="1"/>
</dbReference>
<dbReference type="OrthoDB" id="2154985at2759"/>
<proteinExistence type="predicted"/>
<feature type="domain" description="DH" evidence="3">
    <location>
        <begin position="1"/>
        <end position="139"/>
    </location>
</feature>
<name>A0A9P6YDK8_RHIOR</name>
<dbReference type="CDD" id="cd00160">
    <property type="entry name" value="RhoGEF"/>
    <property type="match status" value="1"/>
</dbReference>
<dbReference type="InterPro" id="IPR001849">
    <property type="entry name" value="PH_domain"/>
</dbReference>
<dbReference type="PANTHER" id="PTHR31859">
    <property type="entry name" value="TETRATRICOPEPTIDE REPEAT PROTEIN 39 FAMILY MEMBER"/>
    <property type="match status" value="1"/>
</dbReference>
<dbReference type="SMART" id="SM00325">
    <property type="entry name" value="RhoGEF"/>
    <property type="match status" value="1"/>
</dbReference>
<evidence type="ECO:0008006" key="6">
    <source>
        <dbReference type="Google" id="ProtNLM"/>
    </source>
</evidence>
<accession>A0A9P6YDK8</accession>
<dbReference type="SUPFAM" id="SSF50729">
    <property type="entry name" value="PH domain-like"/>
    <property type="match status" value="1"/>
</dbReference>
<dbReference type="PROSITE" id="PS50010">
    <property type="entry name" value="DH_2"/>
    <property type="match status" value="1"/>
</dbReference>
<comment type="caution">
    <text evidence="4">The sequence shown here is derived from an EMBL/GenBank/DDBJ whole genome shotgun (WGS) entry which is preliminary data.</text>
</comment>
<dbReference type="AlphaFoldDB" id="A0A9P6YDK8"/>
<protein>
    <recommendedName>
        <fullName evidence="6">DH domain-containing protein</fullName>
    </recommendedName>
</protein>
<dbReference type="Proteomes" id="UP000717996">
    <property type="component" value="Unassembled WGS sequence"/>
</dbReference>
<dbReference type="GO" id="GO:0005829">
    <property type="term" value="C:cytosol"/>
    <property type="evidence" value="ECO:0007669"/>
    <property type="project" value="TreeGrafter"/>
</dbReference>
<dbReference type="Pfam" id="PF10300">
    <property type="entry name" value="Iml2-TPR_39"/>
    <property type="match status" value="1"/>
</dbReference>
<feature type="region of interest" description="Disordered" evidence="1">
    <location>
        <begin position="370"/>
        <end position="408"/>
    </location>
</feature>
<gene>
    <name evidence="4" type="ORF">G6F51_005558</name>
</gene>
<dbReference type="InterPro" id="IPR000219">
    <property type="entry name" value="DH_dom"/>
</dbReference>
<dbReference type="Gene3D" id="1.20.900.10">
    <property type="entry name" value="Dbl homology (DH) domain"/>
    <property type="match status" value="1"/>
</dbReference>
<dbReference type="EMBL" id="JAANIT010000689">
    <property type="protein sequence ID" value="KAG1545285.1"/>
    <property type="molecule type" value="Genomic_DNA"/>
</dbReference>